<reference evidence="2 3" key="1">
    <citation type="submission" date="2024-01" db="EMBL/GenBank/DDBJ databases">
        <title>The genomes of 5 underutilized Papilionoideae crops provide insights into root nodulation and disease resistanc.</title>
        <authorList>
            <person name="Jiang F."/>
        </authorList>
    </citation>
    <scope>NUCLEOTIDE SEQUENCE [LARGE SCALE GENOMIC DNA]</scope>
    <source>
        <strain evidence="2">LVBAO_FW01</strain>
        <tissue evidence="2">Leaves</tissue>
    </source>
</reference>
<name>A0AAN9K290_CANGL</name>
<evidence type="ECO:0000256" key="1">
    <source>
        <dbReference type="ARBA" id="ARBA00006765"/>
    </source>
</evidence>
<sequence length="197" mass="22436">MATTNESNNPDDVGNSIPTDENVLQKHVSFFDRNKDGIIYPWETFQGFRALGCGIPLSTIAALFINAGLTLKTRPGRIPSLLLPIEVKNITRGVHGSDSGVYDKEGRFVPTKFEEIFTKHSRTYPNALTSDELMEMLKANRVPKDYRGWLASYTEWKIFYVICKDKDGLLRKGTIKAIYDGSLFEQMEKEHLEKKRN</sequence>
<evidence type="ECO:0000313" key="2">
    <source>
        <dbReference type="EMBL" id="KAK7308681.1"/>
    </source>
</evidence>
<dbReference type="AlphaFoldDB" id="A0AAN9K290"/>
<proteinExistence type="inferred from homology"/>
<dbReference type="InterPro" id="IPR007736">
    <property type="entry name" value="Caleosin-related"/>
</dbReference>
<dbReference type="SUPFAM" id="SSF47473">
    <property type="entry name" value="EF-hand"/>
    <property type="match status" value="1"/>
</dbReference>
<evidence type="ECO:0008006" key="4">
    <source>
        <dbReference type="Google" id="ProtNLM"/>
    </source>
</evidence>
<dbReference type="GO" id="GO:0005509">
    <property type="term" value="F:calcium ion binding"/>
    <property type="evidence" value="ECO:0007669"/>
    <property type="project" value="TreeGrafter"/>
</dbReference>
<dbReference type="Proteomes" id="UP001367508">
    <property type="component" value="Unassembled WGS sequence"/>
</dbReference>
<dbReference type="Pfam" id="PF05042">
    <property type="entry name" value="Caleosin"/>
    <property type="match status" value="1"/>
</dbReference>
<comment type="similarity">
    <text evidence="1">Belongs to the caleosin family.</text>
</comment>
<gene>
    <name evidence="2" type="ORF">VNO77_42301</name>
</gene>
<keyword evidence="3" id="KW-1185">Reference proteome</keyword>
<comment type="caution">
    <text evidence="2">The sequence shown here is derived from an EMBL/GenBank/DDBJ whole genome shotgun (WGS) entry which is preliminary data.</text>
</comment>
<dbReference type="InterPro" id="IPR011992">
    <property type="entry name" value="EF-hand-dom_pair"/>
</dbReference>
<accession>A0AAN9K290</accession>
<organism evidence="2 3">
    <name type="scientific">Canavalia gladiata</name>
    <name type="common">Sword bean</name>
    <name type="synonym">Dolichos gladiatus</name>
    <dbReference type="NCBI Taxonomy" id="3824"/>
    <lineage>
        <taxon>Eukaryota</taxon>
        <taxon>Viridiplantae</taxon>
        <taxon>Streptophyta</taxon>
        <taxon>Embryophyta</taxon>
        <taxon>Tracheophyta</taxon>
        <taxon>Spermatophyta</taxon>
        <taxon>Magnoliopsida</taxon>
        <taxon>eudicotyledons</taxon>
        <taxon>Gunneridae</taxon>
        <taxon>Pentapetalae</taxon>
        <taxon>rosids</taxon>
        <taxon>fabids</taxon>
        <taxon>Fabales</taxon>
        <taxon>Fabaceae</taxon>
        <taxon>Papilionoideae</taxon>
        <taxon>50 kb inversion clade</taxon>
        <taxon>NPAAA clade</taxon>
        <taxon>indigoferoid/millettioid clade</taxon>
        <taxon>Phaseoleae</taxon>
        <taxon>Canavalia</taxon>
    </lineage>
</organism>
<dbReference type="GO" id="GO:0004497">
    <property type="term" value="F:monooxygenase activity"/>
    <property type="evidence" value="ECO:0007669"/>
    <property type="project" value="TreeGrafter"/>
</dbReference>
<dbReference type="PANTHER" id="PTHR31495">
    <property type="entry name" value="PEROXYGENASE 3-RELATED"/>
    <property type="match status" value="1"/>
</dbReference>
<dbReference type="EMBL" id="JAYMYQ010000010">
    <property type="protein sequence ID" value="KAK7308681.1"/>
    <property type="molecule type" value="Genomic_DNA"/>
</dbReference>
<evidence type="ECO:0000313" key="3">
    <source>
        <dbReference type="Proteomes" id="UP001367508"/>
    </source>
</evidence>
<dbReference type="PANTHER" id="PTHR31495:SF1">
    <property type="entry name" value="INACTIVE PEROXYGENASE-LIKE PROTEIN-RELATED"/>
    <property type="match status" value="1"/>
</dbReference>
<protein>
    <recommendedName>
        <fullName evidence="4">Caleosin</fullName>
    </recommendedName>
</protein>